<feature type="transmembrane region" description="Helical" evidence="6">
    <location>
        <begin position="440"/>
        <end position="458"/>
    </location>
</feature>
<evidence type="ECO:0000256" key="2">
    <source>
        <dbReference type="ARBA" id="ARBA00022475"/>
    </source>
</evidence>
<dbReference type="Proteomes" id="UP000448877">
    <property type="component" value="Unassembled WGS sequence"/>
</dbReference>
<feature type="transmembrane region" description="Helical" evidence="6">
    <location>
        <begin position="86"/>
        <end position="113"/>
    </location>
</feature>
<organism evidence="7 8">
    <name type="scientific">Bacteroides cellulosilyticus</name>
    <dbReference type="NCBI Taxonomy" id="246787"/>
    <lineage>
        <taxon>Bacteria</taxon>
        <taxon>Pseudomonadati</taxon>
        <taxon>Bacteroidota</taxon>
        <taxon>Bacteroidia</taxon>
        <taxon>Bacteroidales</taxon>
        <taxon>Bacteroidaceae</taxon>
        <taxon>Bacteroides</taxon>
    </lineage>
</organism>
<dbReference type="PANTHER" id="PTHR30250:SF26">
    <property type="entry name" value="PSMA PROTEIN"/>
    <property type="match status" value="1"/>
</dbReference>
<feature type="transmembrane region" description="Helical" evidence="6">
    <location>
        <begin position="317"/>
        <end position="338"/>
    </location>
</feature>
<evidence type="ECO:0000256" key="6">
    <source>
        <dbReference type="SAM" id="Phobius"/>
    </source>
</evidence>
<feature type="transmembrane region" description="Helical" evidence="6">
    <location>
        <begin position="159"/>
        <end position="180"/>
    </location>
</feature>
<feature type="transmembrane region" description="Helical" evidence="6">
    <location>
        <begin position="43"/>
        <end position="65"/>
    </location>
</feature>
<dbReference type="EMBL" id="VVYV01000027">
    <property type="protein sequence ID" value="KAA5416347.1"/>
    <property type="molecule type" value="Genomic_DNA"/>
</dbReference>
<dbReference type="RefSeq" id="WP_060408010.1">
    <property type="nucleotide sequence ID" value="NZ_CABMLT010000011.1"/>
</dbReference>
<feature type="transmembrane region" description="Helical" evidence="6">
    <location>
        <begin position="344"/>
        <end position="365"/>
    </location>
</feature>
<keyword evidence="5 6" id="KW-0472">Membrane</keyword>
<proteinExistence type="predicted"/>
<feature type="transmembrane region" description="Helical" evidence="6">
    <location>
        <begin position="186"/>
        <end position="207"/>
    </location>
</feature>
<protein>
    <submittedName>
        <fullName evidence="7">Holin</fullName>
    </submittedName>
</protein>
<evidence type="ECO:0000256" key="1">
    <source>
        <dbReference type="ARBA" id="ARBA00004651"/>
    </source>
</evidence>
<evidence type="ECO:0000256" key="3">
    <source>
        <dbReference type="ARBA" id="ARBA00022692"/>
    </source>
</evidence>
<feature type="transmembrane region" description="Helical" evidence="6">
    <location>
        <begin position="377"/>
        <end position="399"/>
    </location>
</feature>
<dbReference type="AlphaFoldDB" id="A0A3D6ARJ5"/>
<dbReference type="GeneID" id="66307576"/>
<sequence length="505" mass="56744">MKNADNKRIAKNTLLLYFRMLFAMAVGLYTSRVVLNTLGVEDFGIYNVVGGLVVVLSFLNGAMAGATQRYLNIELGCKNYDRLKKVFTTSLLIHFGVSIVIFLLAETIGLWFLNVHLNIAPERMEAANWVYQFSIAAFIVSVISVPYNATIIAHEKMSAFAYIGIFEVMIKLAVVLVLTVSPFDKLIFYAFLLFVVSVIIRFIYGIYCNRKFEECRIVSWKIEKPLLKSMISFSSWTIVGNLGYICHTQGIAIVMNLFFGATVNAAQGIANQVNVVVKGFVTNFLQALNPQVVKTYAANEMKAMHELIIRGCQISSYLVAFLAIPLILETPILLKVWLKEVPEYTIIFVRLVLLLSLFDSFTTLLGTAKGATGNIKIYQITLTLIGLFHLPFSALFFYWGYPPYYAMYVYLVIVLTLQIFRIFFVCNAIGLSKSLFFKQVVLRCGLVLAIAICLPLYIHCIVTPSLGNSFLVAVSSMVSIAIISLFLGFSKEDRSKLLYKLFNRK</sequence>
<name>A0A3D6ARJ5_9BACE</name>
<feature type="transmembrane region" description="Helical" evidence="6">
    <location>
        <begin position="405"/>
        <end position="428"/>
    </location>
</feature>
<feature type="transmembrane region" description="Helical" evidence="6">
    <location>
        <begin position="129"/>
        <end position="147"/>
    </location>
</feature>
<reference evidence="7 8" key="1">
    <citation type="journal article" date="2019" name="Nat. Med.">
        <title>A library of human gut bacterial isolates paired with longitudinal multiomics data enables mechanistic microbiome research.</title>
        <authorList>
            <person name="Poyet M."/>
            <person name="Groussin M."/>
            <person name="Gibbons S.M."/>
            <person name="Avila-Pacheco J."/>
            <person name="Jiang X."/>
            <person name="Kearney S.M."/>
            <person name="Perrotta A.R."/>
            <person name="Berdy B."/>
            <person name="Zhao S."/>
            <person name="Lieberman T.D."/>
            <person name="Swanson P.K."/>
            <person name="Smith M."/>
            <person name="Roesemann S."/>
            <person name="Alexander J.E."/>
            <person name="Rich S.A."/>
            <person name="Livny J."/>
            <person name="Vlamakis H."/>
            <person name="Clish C."/>
            <person name="Bullock K."/>
            <person name="Deik A."/>
            <person name="Scott J."/>
            <person name="Pierce K.A."/>
            <person name="Xavier R.J."/>
            <person name="Alm E.J."/>
        </authorList>
    </citation>
    <scope>NUCLEOTIDE SEQUENCE [LARGE SCALE GENOMIC DNA]</scope>
    <source>
        <strain evidence="7 8">BIOML-A6</strain>
    </source>
</reference>
<dbReference type="GO" id="GO:0005886">
    <property type="term" value="C:plasma membrane"/>
    <property type="evidence" value="ECO:0007669"/>
    <property type="project" value="UniProtKB-SubCell"/>
</dbReference>
<evidence type="ECO:0000256" key="5">
    <source>
        <dbReference type="ARBA" id="ARBA00023136"/>
    </source>
</evidence>
<keyword evidence="3 6" id="KW-0812">Transmembrane</keyword>
<keyword evidence="2" id="KW-1003">Cell membrane</keyword>
<evidence type="ECO:0000313" key="7">
    <source>
        <dbReference type="EMBL" id="KAA5416347.1"/>
    </source>
</evidence>
<dbReference type="InterPro" id="IPR050833">
    <property type="entry name" value="Poly_Biosynth_Transport"/>
</dbReference>
<comment type="subcellular location">
    <subcellularLocation>
        <location evidence="1">Cell membrane</location>
        <topology evidence="1">Multi-pass membrane protein</topology>
    </subcellularLocation>
</comment>
<evidence type="ECO:0000256" key="4">
    <source>
        <dbReference type="ARBA" id="ARBA00022989"/>
    </source>
</evidence>
<feature type="transmembrane region" description="Helical" evidence="6">
    <location>
        <begin position="12"/>
        <end position="31"/>
    </location>
</feature>
<gene>
    <name evidence="7" type="ORF">F2Y81_15935</name>
</gene>
<dbReference type="PANTHER" id="PTHR30250">
    <property type="entry name" value="PST FAMILY PREDICTED COLANIC ACID TRANSPORTER"/>
    <property type="match status" value="1"/>
</dbReference>
<accession>A0A3D6ARJ5</accession>
<comment type="caution">
    <text evidence="7">The sequence shown here is derived from an EMBL/GenBank/DDBJ whole genome shotgun (WGS) entry which is preliminary data.</text>
</comment>
<keyword evidence="4 6" id="KW-1133">Transmembrane helix</keyword>
<feature type="transmembrane region" description="Helical" evidence="6">
    <location>
        <begin position="470"/>
        <end position="490"/>
    </location>
</feature>
<evidence type="ECO:0000313" key="8">
    <source>
        <dbReference type="Proteomes" id="UP000448877"/>
    </source>
</evidence>